<evidence type="ECO:0000313" key="1">
    <source>
        <dbReference type="EMBL" id="GAA1100356.1"/>
    </source>
</evidence>
<sequence>MPGLGDIAGRPAHRGVEPIGARGRVGVDLEADPVAAALSGVRDHGVQQTLGHSPAAGLGEHADVGDIGAGRVTDELGAHQCPGRGTVVQLGQPPVVPAVARVLAEPEDELLEGLLGGVEVIGERLFEHVVHAAQVRLLGQSLGVASHQPEADAVAGPCLRVRHQRRLLGGHRPRHVPPLAHLGEAGPRKQILVAGVVGERLGVDLLDVEPASAAHLHRLSLGPGHQHRGAPPCQRRGAVAIDHRAEDHPGDRAVVHHAPGDDPAVVVADHHVLADPLPALADLHADVVGVGARPAPAYLLVPAPQRGQPFDQSRISGIGWLDGVPGRQGRVIGQ</sequence>
<gene>
    <name evidence="1" type="ORF">GCM10009668_17810</name>
</gene>
<accession>A0ABP4EAL9</accession>
<dbReference type="EMBL" id="BAAALG010000007">
    <property type="protein sequence ID" value="GAA1100356.1"/>
    <property type="molecule type" value="Genomic_DNA"/>
</dbReference>
<evidence type="ECO:0000313" key="2">
    <source>
        <dbReference type="Proteomes" id="UP001501581"/>
    </source>
</evidence>
<proteinExistence type="predicted"/>
<protein>
    <submittedName>
        <fullName evidence="1">Uncharacterized protein</fullName>
    </submittedName>
</protein>
<organism evidence="1 2">
    <name type="scientific">Nocardioides dubius</name>
    <dbReference type="NCBI Taxonomy" id="317019"/>
    <lineage>
        <taxon>Bacteria</taxon>
        <taxon>Bacillati</taxon>
        <taxon>Actinomycetota</taxon>
        <taxon>Actinomycetes</taxon>
        <taxon>Propionibacteriales</taxon>
        <taxon>Nocardioidaceae</taxon>
        <taxon>Nocardioides</taxon>
    </lineage>
</organism>
<dbReference type="Proteomes" id="UP001501581">
    <property type="component" value="Unassembled WGS sequence"/>
</dbReference>
<keyword evidence="2" id="KW-1185">Reference proteome</keyword>
<comment type="caution">
    <text evidence="1">The sequence shown here is derived from an EMBL/GenBank/DDBJ whole genome shotgun (WGS) entry which is preliminary data.</text>
</comment>
<reference evidence="2" key="1">
    <citation type="journal article" date="2019" name="Int. J. Syst. Evol. Microbiol.">
        <title>The Global Catalogue of Microorganisms (GCM) 10K type strain sequencing project: providing services to taxonomists for standard genome sequencing and annotation.</title>
        <authorList>
            <consortium name="The Broad Institute Genomics Platform"/>
            <consortium name="The Broad Institute Genome Sequencing Center for Infectious Disease"/>
            <person name="Wu L."/>
            <person name="Ma J."/>
        </authorList>
    </citation>
    <scope>NUCLEOTIDE SEQUENCE [LARGE SCALE GENOMIC DNA]</scope>
    <source>
        <strain evidence="2">JCM 13008</strain>
    </source>
</reference>
<name>A0ABP4EAL9_9ACTN</name>